<comment type="subcellular location">
    <subcellularLocation>
        <location evidence="1">Plastid</location>
        <location evidence="1">Chloroplast inner membrane</location>
        <topology evidence="1">Multi-pass membrane protein</topology>
    </subcellularLocation>
    <subcellularLocation>
        <location evidence="7">Plastid</location>
        <location evidence="7">Chloroplast membrane</location>
        <topology evidence="7">Multi-pass membrane protein</topology>
    </subcellularLocation>
</comment>
<feature type="transmembrane region" description="Helical" evidence="7">
    <location>
        <begin position="59"/>
        <end position="78"/>
    </location>
</feature>
<evidence type="ECO:0000256" key="7">
    <source>
        <dbReference type="RuleBase" id="RU367003"/>
    </source>
</evidence>
<dbReference type="GO" id="GO:0009706">
    <property type="term" value="C:chloroplast inner membrane"/>
    <property type="evidence" value="ECO:0007669"/>
    <property type="project" value="UniProtKB-SubCell"/>
</dbReference>
<comment type="similarity">
    <text evidence="2 7">Belongs to the Tic20 family.</text>
</comment>
<feature type="transmembrane region" description="Helical" evidence="7">
    <location>
        <begin position="119"/>
        <end position="138"/>
    </location>
</feature>
<dbReference type="PANTHER" id="PTHR33510:SF5">
    <property type="entry name" value="PROTEIN TIC 20-II, CHLOROPLASTIC"/>
    <property type="match status" value="1"/>
</dbReference>
<protein>
    <recommendedName>
        <fullName evidence="7">Protein TIC 20</fullName>
    </recommendedName>
</protein>
<name>A0A250WQG2_9CHLO</name>
<keyword evidence="4" id="KW-1001">Plastid inner membrane</keyword>
<feature type="transmembrane region" description="Helical" evidence="7">
    <location>
        <begin position="90"/>
        <end position="107"/>
    </location>
</feature>
<evidence type="ECO:0000256" key="6">
    <source>
        <dbReference type="ARBA" id="ARBA00023136"/>
    </source>
</evidence>
<dbReference type="STRING" id="1157962.A0A250WQG2"/>
<dbReference type="AlphaFoldDB" id="A0A250WQG2"/>
<gene>
    <name evidence="8" type="ORF">CEUSTIGMA_g506.t1</name>
</gene>
<keyword evidence="3 7" id="KW-0812">Transmembrane</keyword>
<evidence type="ECO:0000256" key="3">
    <source>
        <dbReference type="ARBA" id="ARBA00022692"/>
    </source>
</evidence>
<evidence type="ECO:0000313" key="9">
    <source>
        <dbReference type="Proteomes" id="UP000232323"/>
    </source>
</evidence>
<proteinExistence type="inferred from homology"/>
<accession>A0A250WQG2</accession>
<dbReference type="Proteomes" id="UP000232323">
    <property type="component" value="Unassembled WGS sequence"/>
</dbReference>
<evidence type="ECO:0000256" key="4">
    <source>
        <dbReference type="ARBA" id="ARBA00022780"/>
    </source>
</evidence>
<evidence type="ECO:0000256" key="1">
    <source>
        <dbReference type="ARBA" id="ARBA00004478"/>
    </source>
</evidence>
<organism evidence="8 9">
    <name type="scientific">Chlamydomonas eustigma</name>
    <dbReference type="NCBI Taxonomy" id="1157962"/>
    <lineage>
        <taxon>Eukaryota</taxon>
        <taxon>Viridiplantae</taxon>
        <taxon>Chlorophyta</taxon>
        <taxon>core chlorophytes</taxon>
        <taxon>Chlorophyceae</taxon>
        <taxon>CS clade</taxon>
        <taxon>Chlamydomonadales</taxon>
        <taxon>Chlamydomonadaceae</taxon>
        <taxon>Chlamydomonas</taxon>
    </lineage>
</organism>
<dbReference type="EMBL" id="BEGY01000002">
    <property type="protein sequence ID" value="GAX73053.1"/>
    <property type="molecule type" value="Genomic_DNA"/>
</dbReference>
<evidence type="ECO:0000313" key="8">
    <source>
        <dbReference type="EMBL" id="GAX73053.1"/>
    </source>
</evidence>
<dbReference type="PANTHER" id="PTHR33510">
    <property type="entry name" value="PROTEIN TIC 20-II, CHLOROPLASTIC"/>
    <property type="match status" value="1"/>
</dbReference>
<evidence type="ECO:0000256" key="2">
    <source>
        <dbReference type="ARBA" id="ARBA00009596"/>
    </source>
</evidence>
<keyword evidence="7" id="KW-0150">Chloroplast</keyword>
<keyword evidence="5 7" id="KW-1133">Transmembrane helix</keyword>
<sequence length="166" mass="18227">MDNKDNKDVADRVVASLPYLLPLLDALPFGKFILFNYPFVARALSPLAPLSMLYNSFPFLPFIVFLGVYSGIINNFNFSKFVRYNAMQAVLLDVLLIIPQVILSDIFKAPSDDLGMQAYISAYNTIFLFVAISVAYGMGSSLVGQTARIPLVAEAADSQVRDGPGF</sequence>
<dbReference type="InterPro" id="IPR005691">
    <property type="entry name" value="Tic20"/>
</dbReference>
<comment type="function">
    <text evidence="7">Involved in protein precursor import into chloroplasts.</text>
</comment>
<keyword evidence="7" id="KW-0934">Plastid</keyword>
<keyword evidence="6 7" id="KW-0472">Membrane</keyword>
<dbReference type="OrthoDB" id="414558at2759"/>
<dbReference type="Pfam" id="PF16166">
    <property type="entry name" value="TIC20"/>
    <property type="match status" value="1"/>
</dbReference>
<evidence type="ECO:0000256" key="5">
    <source>
        <dbReference type="ARBA" id="ARBA00022989"/>
    </source>
</evidence>
<keyword evidence="9" id="KW-1185">Reference proteome</keyword>
<feature type="transmembrane region" description="Helical" evidence="7">
    <location>
        <begin position="20"/>
        <end position="39"/>
    </location>
</feature>
<reference evidence="8 9" key="1">
    <citation type="submission" date="2017-08" db="EMBL/GenBank/DDBJ databases">
        <title>Acidophilic green algal genome provides insights into adaptation to an acidic environment.</title>
        <authorList>
            <person name="Hirooka S."/>
            <person name="Hirose Y."/>
            <person name="Kanesaki Y."/>
            <person name="Higuchi S."/>
            <person name="Fujiwara T."/>
            <person name="Onuma R."/>
            <person name="Era A."/>
            <person name="Ohbayashi R."/>
            <person name="Uzuka A."/>
            <person name="Nozaki H."/>
            <person name="Yoshikawa H."/>
            <person name="Miyagishima S.Y."/>
        </authorList>
    </citation>
    <scope>NUCLEOTIDE SEQUENCE [LARGE SCALE GENOMIC DNA]</scope>
    <source>
        <strain evidence="8 9">NIES-2499</strain>
    </source>
</reference>
<comment type="caution">
    <text evidence="8">The sequence shown here is derived from an EMBL/GenBank/DDBJ whole genome shotgun (WGS) entry which is preliminary data.</text>
</comment>